<evidence type="ECO:0000313" key="3">
    <source>
        <dbReference type="EMBL" id="TRM70115.1"/>
    </source>
</evidence>
<sequence length="825" mass="88484">MAFMLAHNLSRDHLLNHEDELQSAPDGTRSAPSASDNTEAMQRDLKEKERHPRCEIVLDQECLYLRGTGVDVEPARLSGHLVLYLTESTSVREITLHFRGKARLPVPSHESIGLQSSSLTYIICNHDWSFLEGEKKHSHTLKAGRHVFPFQLQIGGSLPSTIFTPVLGGASVVYKLRAHVIRSGFHNNLQTICPVIILRSFAPEALEYQQTLEIENTWPGKIMYSILVPHKAWAAGDNLTALVKFSPLTKGTSVVSVTTSVHETTKIYARSGFQEHSRVVATLKHDIVNGRAVACVEGDKSKQGSGRSTPYTASTPPVPGSPAIPSTSASNAGGGYFSFSHGSTPPTVPAPDHSQPMASTSTAPPVESNPLDSEPSSDVVTHLILPLPRNLTPSHALEPIIVMHRIRWSILIHNADGHTSELRCSLPLHILAGRLLEEARAHTSATRRLLIGGPEIPPEEDEETELPSYNAHVRDRVANMYLPEAATMRVTNPWVTSGVSPVAQADGMPVPAWPMSPSGASTPLEAHILSHLPHRPGSGSSTPLDWVNSELLLSLERDPPQLSQSNQTRAAPDTPPDVGGSAEASAAPSRVPSRPPSRPGSRSHSRAPSRLGSRLPSRHSSPERDSRKSGSHDTYVHEGQASRTADGIFHATMKPFTSLPHPQWLSSRSSSMNHVPTLQELERGTMGGGSGNGSTGNSPGARPYNVPLFTDANSGSALLHRAFTEVPAYEVASRGFIGGVPPLTSMSGLPSYDDAQRSRSSSDAAQRIAGEAQQRSISEGDLAGRFRAAMGLSNMSTPQLRAPNIPPSGLSAAPMTAPASPTART</sequence>
<dbReference type="GO" id="GO:0030674">
    <property type="term" value="F:protein-macromolecule adaptor activity"/>
    <property type="evidence" value="ECO:0007669"/>
    <property type="project" value="TreeGrafter"/>
</dbReference>
<name>A0A550CZ93_9AGAR</name>
<feature type="compositionally biased region" description="Low complexity" evidence="1">
    <location>
        <begin position="581"/>
        <end position="592"/>
    </location>
</feature>
<dbReference type="GO" id="GO:0031625">
    <property type="term" value="F:ubiquitin protein ligase binding"/>
    <property type="evidence" value="ECO:0007669"/>
    <property type="project" value="TreeGrafter"/>
</dbReference>
<dbReference type="STRING" id="97359.A0A550CZ93"/>
<dbReference type="InterPro" id="IPR014756">
    <property type="entry name" value="Ig_E-set"/>
</dbReference>
<protein>
    <recommendedName>
        <fullName evidence="2">Arrestin C-terminal-like domain-containing protein</fullName>
    </recommendedName>
</protein>
<feature type="region of interest" description="Disordered" evidence="1">
    <location>
        <begin position="794"/>
        <end position="825"/>
    </location>
</feature>
<evidence type="ECO:0000313" key="4">
    <source>
        <dbReference type="Proteomes" id="UP000320762"/>
    </source>
</evidence>
<reference evidence="3 4" key="1">
    <citation type="journal article" date="2019" name="New Phytol.">
        <title>Comparative genomics reveals unique wood-decay strategies and fruiting body development in the Schizophyllaceae.</title>
        <authorList>
            <person name="Almasi E."/>
            <person name="Sahu N."/>
            <person name="Krizsan K."/>
            <person name="Balint B."/>
            <person name="Kovacs G.M."/>
            <person name="Kiss B."/>
            <person name="Cseklye J."/>
            <person name="Drula E."/>
            <person name="Henrissat B."/>
            <person name="Nagy I."/>
            <person name="Chovatia M."/>
            <person name="Adam C."/>
            <person name="LaButti K."/>
            <person name="Lipzen A."/>
            <person name="Riley R."/>
            <person name="Grigoriev I.V."/>
            <person name="Nagy L.G."/>
        </authorList>
    </citation>
    <scope>NUCLEOTIDE SEQUENCE [LARGE SCALE GENOMIC DNA]</scope>
    <source>
        <strain evidence="3 4">NL-1724</strain>
    </source>
</reference>
<dbReference type="InterPro" id="IPR011022">
    <property type="entry name" value="Arrestin_C-like"/>
</dbReference>
<dbReference type="PANTHER" id="PTHR11188:SF17">
    <property type="entry name" value="FI21816P1"/>
    <property type="match status" value="1"/>
</dbReference>
<feature type="domain" description="Arrestin C-terminal-like" evidence="2">
    <location>
        <begin position="218"/>
        <end position="435"/>
    </location>
</feature>
<feature type="region of interest" description="Disordered" evidence="1">
    <location>
        <begin position="298"/>
        <end position="377"/>
    </location>
</feature>
<feature type="compositionally biased region" description="Polar residues" evidence="1">
    <location>
        <begin position="30"/>
        <end position="40"/>
    </location>
</feature>
<dbReference type="InterPro" id="IPR011021">
    <property type="entry name" value="Arrestin-like_N"/>
</dbReference>
<dbReference type="Gene3D" id="2.60.40.640">
    <property type="match status" value="1"/>
</dbReference>
<dbReference type="SUPFAM" id="SSF81296">
    <property type="entry name" value="E set domains"/>
    <property type="match status" value="1"/>
</dbReference>
<evidence type="ECO:0000259" key="2">
    <source>
        <dbReference type="SMART" id="SM01017"/>
    </source>
</evidence>
<dbReference type="InterPro" id="IPR014752">
    <property type="entry name" value="Arrestin-like_C"/>
</dbReference>
<accession>A0A550CZ93</accession>
<keyword evidence="4" id="KW-1185">Reference proteome</keyword>
<dbReference type="GO" id="GO:0005886">
    <property type="term" value="C:plasma membrane"/>
    <property type="evidence" value="ECO:0007669"/>
    <property type="project" value="TreeGrafter"/>
</dbReference>
<dbReference type="AlphaFoldDB" id="A0A550CZ93"/>
<feature type="compositionally biased region" description="Basic and acidic residues" evidence="1">
    <location>
        <begin position="620"/>
        <end position="636"/>
    </location>
</feature>
<feature type="region of interest" description="Disordered" evidence="1">
    <location>
        <begin position="748"/>
        <end position="782"/>
    </location>
</feature>
<feature type="compositionally biased region" description="Low complexity" evidence="1">
    <location>
        <begin position="811"/>
        <end position="825"/>
    </location>
</feature>
<feature type="compositionally biased region" description="Low complexity" evidence="1">
    <location>
        <begin position="758"/>
        <end position="767"/>
    </location>
</feature>
<dbReference type="OrthoDB" id="2333384at2759"/>
<dbReference type="PANTHER" id="PTHR11188">
    <property type="entry name" value="ARRESTIN DOMAIN CONTAINING PROTEIN"/>
    <property type="match status" value="1"/>
</dbReference>
<feature type="compositionally biased region" description="Polar residues" evidence="1">
    <location>
        <begin position="303"/>
        <end position="315"/>
    </location>
</feature>
<dbReference type="SMART" id="SM01017">
    <property type="entry name" value="Arrestin_C"/>
    <property type="match status" value="1"/>
</dbReference>
<organism evidence="3 4">
    <name type="scientific">Schizophyllum amplum</name>
    <dbReference type="NCBI Taxonomy" id="97359"/>
    <lineage>
        <taxon>Eukaryota</taxon>
        <taxon>Fungi</taxon>
        <taxon>Dikarya</taxon>
        <taxon>Basidiomycota</taxon>
        <taxon>Agaricomycotina</taxon>
        <taxon>Agaricomycetes</taxon>
        <taxon>Agaricomycetidae</taxon>
        <taxon>Agaricales</taxon>
        <taxon>Schizophyllaceae</taxon>
        <taxon>Schizophyllum</taxon>
    </lineage>
</organism>
<dbReference type="Pfam" id="PF00339">
    <property type="entry name" value="Arrestin_N"/>
    <property type="match status" value="1"/>
</dbReference>
<dbReference type="GO" id="GO:0005829">
    <property type="term" value="C:cytosol"/>
    <property type="evidence" value="ECO:0007669"/>
    <property type="project" value="TreeGrafter"/>
</dbReference>
<proteinExistence type="predicted"/>
<dbReference type="GO" id="GO:0070086">
    <property type="term" value="P:ubiquitin-dependent endocytosis"/>
    <property type="evidence" value="ECO:0007669"/>
    <property type="project" value="TreeGrafter"/>
</dbReference>
<feature type="compositionally biased region" description="Gly residues" evidence="1">
    <location>
        <begin position="685"/>
        <end position="694"/>
    </location>
</feature>
<dbReference type="Proteomes" id="UP000320762">
    <property type="component" value="Unassembled WGS sequence"/>
</dbReference>
<comment type="caution">
    <text evidence="3">The sequence shown here is derived from an EMBL/GenBank/DDBJ whole genome shotgun (WGS) entry which is preliminary data.</text>
</comment>
<feature type="region of interest" description="Disordered" evidence="1">
    <location>
        <begin position="20"/>
        <end position="49"/>
    </location>
</feature>
<dbReference type="EMBL" id="VDMD01000001">
    <property type="protein sequence ID" value="TRM70115.1"/>
    <property type="molecule type" value="Genomic_DNA"/>
</dbReference>
<evidence type="ECO:0000256" key="1">
    <source>
        <dbReference type="SAM" id="MobiDB-lite"/>
    </source>
</evidence>
<feature type="region of interest" description="Disordered" evidence="1">
    <location>
        <begin position="682"/>
        <end position="701"/>
    </location>
</feature>
<feature type="region of interest" description="Disordered" evidence="1">
    <location>
        <begin position="559"/>
        <end position="637"/>
    </location>
</feature>
<gene>
    <name evidence="3" type="ORF">BD626DRAFT_422757</name>
</gene>
<dbReference type="InterPro" id="IPR050357">
    <property type="entry name" value="Arrestin_domain-protein"/>
</dbReference>